<evidence type="ECO:0000313" key="6">
    <source>
        <dbReference type="EMBL" id="QQD23015.1"/>
    </source>
</evidence>
<organism evidence="6 7">
    <name type="scientific">Venatoribacter cucullus</name>
    <dbReference type="NCBI Taxonomy" id="2661630"/>
    <lineage>
        <taxon>Bacteria</taxon>
        <taxon>Pseudomonadati</taxon>
        <taxon>Pseudomonadota</taxon>
        <taxon>Gammaproteobacteria</taxon>
        <taxon>Oceanospirillales</taxon>
        <taxon>Oceanospirillaceae</taxon>
        <taxon>Venatoribacter</taxon>
    </lineage>
</organism>
<dbReference type="GO" id="GO:0052621">
    <property type="term" value="F:diguanylate cyclase activity"/>
    <property type="evidence" value="ECO:0007669"/>
    <property type="project" value="UniProtKB-EC"/>
</dbReference>
<evidence type="ECO:0000256" key="3">
    <source>
        <dbReference type="ARBA" id="ARBA00034247"/>
    </source>
</evidence>
<dbReference type="SMART" id="SM00267">
    <property type="entry name" value="GGDEF"/>
    <property type="match status" value="1"/>
</dbReference>
<dbReference type="Proteomes" id="UP000596074">
    <property type="component" value="Chromosome"/>
</dbReference>
<dbReference type="Pfam" id="PF00990">
    <property type="entry name" value="GGDEF"/>
    <property type="match status" value="1"/>
</dbReference>
<name>A0A9X7UU98_9GAMM</name>
<evidence type="ECO:0000256" key="1">
    <source>
        <dbReference type="ARBA" id="ARBA00001946"/>
    </source>
</evidence>
<comment type="cofactor">
    <cofactor evidence="1">
        <name>Mg(2+)</name>
        <dbReference type="ChEBI" id="CHEBI:18420"/>
    </cofactor>
</comment>
<dbReference type="PANTHER" id="PTHR45138">
    <property type="entry name" value="REGULATORY COMPONENTS OF SENSORY TRANSDUCTION SYSTEM"/>
    <property type="match status" value="1"/>
</dbReference>
<feature type="coiled-coil region" evidence="4">
    <location>
        <begin position="330"/>
        <end position="379"/>
    </location>
</feature>
<dbReference type="PROSITE" id="PS50887">
    <property type="entry name" value="GGDEF"/>
    <property type="match status" value="1"/>
</dbReference>
<dbReference type="InterPro" id="IPR048516">
    <property type="entry name" value="DGCcoil"/>
</dbReference>
<sequence>MTEGSGAEATRRWRDKYLDLLDRHEKLKRNQEHQHEQMRRGLVMVSLLAQGQAGTIDSSLHDLRNALKNGSTLHRILDDLERAVHQYEDLNLAQAEVLLGQISDAAEKLGQCPLPRELQKRIKDVQKNAGSELKHWSGYIRQLQNWIQIVGEIATLEGHEDARQSKWWQRWFKPAEQPAEEVIAKEADASEPGFSHIAQDVSDTLLNLLAQLVVPERLNYQSQSLQQRLQQGLNWFELVPLLEDTTEFLLQCLGNSQAELENFLHSLDQRLQAIRILVSEASAGQADRKQAREALDNMVREQIADIRSVVTGSGDLGELGVSVRDHLMLIVEAMDKYQREEDEREQRLAEKLELLQKRLNEMEQEVSDSRIAIEEQRRRASHDTLTGLPNRDAYQKKLEEELARRHRYGSPLSLVVCDVDHFKSINDTYGHLAGDKVLQLIARSLRKNLRDVDFIARYGGEEFVILMPETNAEGALLAAEKLRQTVENSPFNFRKERVPITLSFGISEFHSLESPDTVFERADKALYKAKHEGRNRSCMA</sequence>
<proteinExistence type="predicted"/>
<dbReference type="CDD" id="cd01949">
    <property type="entry name" value="GGDEF"/>
    <property type="match status" value="1"/>
</dbReference>
<dbReference type="KEGG" id="vcw:GJQ55_00330"/>
<dbReference type="InterPro" id="IPR043128">
    <property type="entry name" value="Rev_trsase/Diguanyl_cyclase"/>
</dbReference>
<gene>
    <name evidence="6" type="ORF">GJQ55_00330</name>
</gene>
<dbReference type="EC" id="2.7.7.65" evidence="2"/>
<dbReference type="NCBIfam" id="TIGR00254">
    <property type="entry name" value="GGDEF"/>
    <property type="match status" value="1"/>
</dbReference>
<protein>
    <recommendedName>
        <fullName evidence="2">diguanylate cyclase</fullName>
        <ecNumber evidence="2">2.7.7.65</ecNumber>
    </recommendedName>
</protein>
<comment type="catalytic activity">
    <reaction evidence="3">
        <text>2 GTP = 3',3'-c-di-GMP + 2 diphosphate</text>
        <dbReference type="Rhea" id="RHEA:24898"/>
        <dbReference type="ChEBI" id="CHEBI:33019"/>
        <dbReference type="ChEBI" id="CHEBI:37565"/>
        <dbReference type="ChEBI" id="CHEBI:58805"/>
        <dbReference type="EC" id="2.7.7.65"/>
    </reaction>
</comment>
<evidence type="ECO:0000256" key="4">
    <source>
        <dbReference type="SAM" id="Coils"/>
    </source>
</evidence>
<dbReference type="FunFam" id="3.30.70.270:FF:000001">
    <property type="entry name" value="Diguanylate cyclase domain protein"/>
    <property type="match status" value="1"/>
</dbReference>
<evidence type="ECO:0000313" key="7">
    <source>
        <dbReference type="Proteomes" id="UP000596074"/>
    </source>
</evidence>
<reference evidence="6 7" key="1">
    <citation type="submission" date="2019-11" db="EMBL/GenBank/DDBJ databases">
        <title>Venatorbacter sp. nov. a predator of Campylobacter and other Gram-negative bacteria.</title>
        <authorList>
            <person name="Saeedi A."/>
            <person name="Cummings N.J."/>
            <person name="Connerton I.F."/>
            <person name="Connerton P.L."/>
        </authorList>
    </citation>
    <scope>NUCLEOTIDE SEQUENCE [LARGE SCALE GENOMIC DNA]</scope>
    <source>
        <strain evidence="6">XL5</strain>
    </source>
</reference>
<dbReference type="InterPro" id="IPR029787">
    <property type="entry name" value="Nucleotide_cyclase"/>
</dbReference>
<evidence type="ECO:0000256" key="2">
    <source>
        <dbReference type="ARBA" id="ARBA00012528"/>
    </source>
</evidence>
<keyword evidence="7" id="KW-1185">Reference proteome</keyword>
<dbReference type="SUPFAM" id="SSF55073">
    <property type="entry name" value="Nucleotide cyclase"/>
    <property type="match status" value="1"/>
</dbReference>
<keyword evidence="4" id="KW-0175">Coiled coil</keyword>
<feature type="coiled-coil region" evidence="4">
    <location>
        <begin position="14"/>
        <end position="41"/>
    </location>
</feature>
<dbReference type="InterPro" id="IPR000160">
    <property type="entry name" value="GGDEF_dom"/>
</dbReference>
<dbReference type="EMBL" id="CP046056">
    <property type="protein sequence ID" value="QQD23015.1"/>
    <property type="molecule type" value="Genomic_DNA"/>
</dbReference>
<evidence type="ECO:0000259" key="5">
    <source>
        <dbReference type="PROSITE" id="PS50887"/>
    </source>
</evidence>
<dbReference type="AlphaFoldDB" id="A0A9X7UU98"/>
<dbReference type="Pfam" id="PF20975">
    <property type="entry name" value="DGCcoil"/>
    <property type="match status" value="1"/>
</dbReference>
<feature type="domain" description="GGDEF" evidence="5">
    <location>
        <begin position="410"/>
        <end position="540"/>
    </location>
</feature>
<dbReference type="RefSeq" id="WP_228345525.1">
    <property type="nucleotide sequence ID" value="NZ_CP046056.1"/>
</dbReference>
<dbReference type="InterPro" id="IPR050469">
    <property type="entry name" value="Diguanylate_Cyclase"/>
</dbReference>
<dbReference type="Gene3D" id="3.30.70.270">
    <property type="match status" value="1"/>
</dbReference>
<accession>A0A9X7UU98</accession>
<dbReference type="PANTHER" id="PTHR45138:SF9">
    <property type="entry name" value="DIGUANYLATE CYCLASE DGCM-RELATED"/>
    <property type="match status" value="1"/>
</dbReference>